<evidence type="ECO:0000313" key="2">
    <source>
        <dbReference type="Proteomes" id="UP000014461"/>
    </source>
</evidence>
<comment type="caution">
    <text evidence="1">The sequence shown here is derived from an EMBL/GenBank/DDBJ whole genome shotgun (WGS) entry which is preliminary data.</text>
</comment>
<keyword evidence="2" id="KW-1185">Reference proteome</keyword>
<dbReference type="Proteomes" id="UP000014461">
    <property type="component" value="Unassembled WGS sequence"/>
</dbReference>
<name>R9PS03_AGAAL</name>
<evidence type="ECO:0000313" key="1">
    <source>
        <dbReference type="EMBL" id="GAD04139.1"/>
    </source>
</evidence>
<organism evidence="1 2">
    <name type="scientific">Agarivorans albus MKT 106</name>
    <dbReference type="NCBI Taxonomy" id="1331007"/>
    <lineage>
        <taxon>Bacteria</taxon>
        <taxon>Pseudomonadati</taxon>
        <taxon>Pseudomonadota</taxon>
        <taxon>Gammaproteobacteria</taxon>
        <taxon>Alteromonadales</taxon>
        <taxon>Alteromonadaceae</taxon>
        <taxon>Agarivorans</taxon>
    </lineage>
</organism>
<sequence>MAEHLIQRGNNRQVIFANDEDMRAYVTWLKQNGLSSLNLNTSCLAMRTSFLDLSVV</sequence>
<gene>
    <name evidence="1" type="ORF">AALB_4219</name>
</gene>
<accession>R9PS03</accession>
<reference evidence="1" key="1">
    <citation type="journal article" date="2013" name="Genome Announc.">
        <title>Draft Genome Sequence of Agarivorans albus Strain MKT 106T, an Agarolytic Marine Bacterium.</title>
        <authorList>
            <person name="Yasuike M."/>
            <person name="Nakamura Y."/>
            <person name="Kai W."/>
            <person name="Fujiwara A."/>
            <person name="Fukui Y."/>
            <person name="Satomi M."/>
            <person name="Sano M."/>
        </authorList>
    </citation>
    <scope>NUCLEOTIDE SEQUENCE [LARGE SCALE GENOMIC DNA]</scope>
</reference>
<dbReference type="AlphaFoldDB" id="R9PS03"/>
<dbReference type="STRING" id="1331007.AALB_4219"/>
<dbReference type="EMBL" id="BARX01000044">
    <property type="protein sequence ID" value="GAD04139.1"/>
    <property type="molecule type" value="Genomic_DNA"/>
</dbReference>
<protein>
    <submittedName>
        <fullName evidence="1">Uncharacterized protein</fullName>
    </submittedName>
</protein>
<proteinExistence type="predicted"/>